<dbReference type="Pfam" id="PF00072">
    <property type="entry name" value="Response_reg"/>
    <property type="match status" value="2"/>
</dbReference>
<dbReference type="SUPFAM" id="SSF158472">
    <property type="entry name" value="HAMP domain-like"/>
    <property type="match status" value="1"/>
</dbReference>
<dbReference type="GO" id="GO:0016020">
    <property type="term" value="C:membrane"/>
    <property type="evidence" value="ECO:0007669"/>
    <property type="project" value="UniProtKB-SubCell"/>
</dbReference>
<dbReference type="InterPro" id="IPR036890">
    <property type="entry name" value="HATPase_C_sf"/>
</dbReference>
<dbReference type="SMART" id="SM00304">
    <property type="entry name" value="HAMP"/>
    <property type="match status" value="1"/>
</dbReference>
<feature type="modified residue" description="4-aspartylphosphate" evidence="16">
    <location>
        <position position="695"/>
    </location>
</feature>
<evidence type="ECO:0000256" key="11">
    <source>
        <dbReference type="ARBA" id="ARBA00023012"/>
    </source>
</evidence>
<dbReference type="CDD" id="cd17546">
    <property type="entry name" value="REC_hyHK_CKI1_RcsC-like"/>
    <property type="match status" value="1"/>
</dbReference>
<gene>
    <name evidence="21" type="primary">barA_1</name>
    <name evidence="21" type="ORF">DEAC_c05240</name>
</gene>
<evidence type="ECO:0000256" key="14">
    <source>
        <dbReference type="ARBA" id="ARBA00024867"/>
    </source>
</evidence>
<organism evidence="21 22">
    <name type="scientific">Desulfosporosinus acididurans</name>
    <dbReference type="NCBI Taxonomy" id="476652"/>
    <lineage>
        <taxon>Bacteria</taxon>
        <taxon>Bacillati</taxon>
        <taxon>Bacillota</taxon>
        <taxon>Clostridia</taxon>
        <taxon>Eubacteriales</taxon>
        <taxon>Desulfitobacteriaceae</taxon>
        <taxon>Desulfosporosinus</taxon>
    </lineage>
</organism>
<evidence type="ECO:0000256" key="9">
    <source>
        <dbReference type="ARBA" id="ARBA00022777"/>
    </source>
</evidence>
<keyword evidence="10" id="KW-0067">ATP-binding</keyword>
<dbReference type="PROSITE" id="PS50110">
    <property type="entry name" value="RESPONSE_REGULATORY"/>
    <property type="match status" value="2"/>
</dbReference>
<keyword evidence="11" id="KW-0902">Two-component regulatory system</keyword>
<dbReference type="PRINTS" id="PR00344">
    <property type="entry name" value="BCTRLSENSOR"/>
</dbReference>
<keyword evidence="9 21" id="KW-0418">Kinase</keyword>
<evidence type="ECO:0000256" key="6">
    <source>
        <dbReference type="ARBA" id="ARBA00022553"/>
    </source>
</evidence>
<protein>
    <recommendedName>
        <fullName evidence="15">Circadian input-output histidine kinase CikA</fullName>
        <ecNumber evidence="4">2.7.13.3</ecNumber>
    </recommendedName>
    <alternativeName>
        <fullName evidence="5">Stage 0 sporulation protein A homolog</fullName>
    </alternativeName>
</protein>
<keyword evidence="6 16" id="KW-0597">Phosphoprotein</keyword>
<dbReference type="Gene3D" id="1.10.287.130">
    <property type="match status" value="1"/>
</dbReference>
<evidence type="ECO:0000256" key="10">
    <source>
        <dbReference type="ARBA" id="ARBA00022840"/>
    </source>
</evidence>
<dbReference type="Pfam" id="PF02518">
    <property type="entry name" value="HATPase_c"/>
    <property type="match status" value="1"/>
</dbReference>
<dbReference type="Pfam" id="PF00672">
    <property type="entry name" value="HAMP"/>
    <property type="match status" value="1"/>
</dbReference>
<dbReference type="FunFam" id="3.30.565.10:FF:000010">
    <property type="entry name" value="Sensor histidine kinase RcsC"/>
    <property type="match status" value="1"/>
</dbReference>
<dbReference type="PROSITE" id="PS50109">
    <property type="entry name" value="HIS_KIN"/>
    <property type="match status" value="1"/>
</dbReference>
<evidence type="ECO:0000256" key="5">
    <source>
        <dbReference type="ARBA" id="ARBA00018672"/>
    </source>
</evidence>
<evidence type="ECO:0000256" key="2">
    <source>
        <dbReference type="ARBA" id="ARBA00004370"/>
    </source>
</evidence>
<keyword evidence="13" id="KW-0131">Cell cycle</keyword>
<keyword evidence="8" id="KW-0547">Nucleotide-binding</keyword>
<evidence type="ECO:0000259" key="20">
    <source>
        <dbReference type="PROSITE" id="PS50885"/>
    </source>
</evidence>
<evidence type="ECO:0000256" key="16">
    <source>
        <dbReference type="PROSITE-ProRule" id="PRU00169"/>
    </source>
</evidence>
<dbReference type="SMART" id="SM00448">
    <property type="entry name" value="REC"/>
    <property type="match status" value="2"/>
</dbReference>
<evidence type="ECO:0000256" key="7">
    <source>
        <dbReference type="ARBA" id="ARBA00022679"/>
    </source>
</evidence>
<sequence length="912" mass="102220">MLKKPIRLNITQKFAVFLVLSCVLPLALLGRMSYVKTKAAMTNEMTMSAQNLMTEKQRSLDVLTDNIEGLFANISSIDFIKRVLAKDEKKVSEQERQRTQIMINSILGSFTNLKGLVSIDLFSLNGQHYHAGDILGGQKINQKALAALYQKVLNSKTPILWQGIEDNINLQSSSKKVIVIGTILKTIDPNSLKEKPVGLLVLNYNIDVFYKHFTSTYNDTEYLILDKENRIVYSSNKSELGSKMNGDLLRSVNAGSGSFKTYFDGDDKVVLYEKSKRNSWILLSLISEQSIINKIKDTSLGMLFGISIILVFLSAFLIGRIFVSRIKKVTNYFKEIQEGSIDFKTRLPVTLGDEMGELYRWFNVFLESLEQKQKTEEELVKAKEVAEAANRAKSQFLANMSHEIRTPMNGIIGYIELLSAMPLEREQASYIAEVKASTDALLVLVNDILDYSKIEAGKMLIDNIPFNLHRLIEDAVSLFSPKAHGKGIEILSFIAAGVPSQVQGDPARLRQVMNNIIGNAVKFTDQGEVTLKARALKEDDDKVLLQIDVQDTGIGISEEDMQRLFQVFTQADASTTRKYEGTGLGLAISRRIMDLMGGSISVDSQINKGSTFTITLEMKKSKIIIGNEKHQLLYTSLKGLKIMIVDDNESNRMIFREYLKEFGCEIISVTNGREGLEFLQGLDDENLLPQFILVDYMMPGMNGLEFGQQVMEDKKFSHIKLILLNSAVLQGEARLTKTMGFYGYISKPVRKLELLDAISGFAFPKAAAAKEEQVRPYTIMEDRQQASDISILLVEDKVINQRLEMIMLNKLGFSADLASNGKQAVELCDTKTYNIILMDCQMPVMDGYEATGKIRKLSLFNKNSPVIAMTAHAMGGDRDKCLAAGMNDYISKPITLVMLKEKINKYLQAEDN</sequence>
<comment type="subcellular location">
    <subcellularLocation>
        <location evidence="2">Membrane</location>
    </subcellularLocation>
</comment>
<evidence type="ECO:0000256" key="12">
    <source>
        <dbReference type="ARBA" id="ARBA00023136"/>
    </source>
</evidence>
<keyword evidence="22" id="KW-1185">Reference proteome</keyword>
<dbReference type="EMBL" id="LDZY01000002">
    <property type="protein sequence ID" value="KLU67312.1"/>
    <property type="molecule type" value="Genomic_DNA"/>
</dbReference>
<dbReference type="InterPro" id="IPR005467">
    <property type="entry name" value="His_kinase_dom"/>
</dbReference>
<dbReference type="Gene3D" id="3.40.50.2300">
    <property type="match status" value="2"/>
</dbReference>
<keyword evidence="7 21" id="KW-0808">Transferase</keyword>
<dbReference type="CDD" id="cd00082">
    <property type="entry name" value="HisKA"/>
    <property type="match status" value="1"/>
</dbReference>
<dbReference type="FunFam" id="1.10.287.130:FF:000038">
    <property type="entry name" value="Sensory transduction histidine kinase"/>
    <property type="match status" value="1"/>
</dbReference>
<comment type="similarity">
    <text evidence="3">In the N-terminal section; belongs to the phytochrome family.</text>
</comment>
<dbReference type="CDD" id="cd16922">
    <property type="entry name" value="HATPase_EvgS-ArcB-TorS-like"/>
    <property type="match status" value="1"/>
</dbReference>
<dbReference type="PANTHER" id="PTHR45339">
    <property type="entry name" value="HYBRID SIGNAL TRANSDUCTION HISTIDINE KINASE J"/>
    <property type="match status" value="1"/>
</dbReference>
<dbReference type="RefSeq" id="WP_047808473.1">
    <property type="nucleotide sequence ID" value="NZ_LDZY01000002.1"/>
</dbReference>
<feature type="modified residue" description="4-aspartylphosphate" evidence="16">
    <location>
        <position position="839"/>
    </location>
</feature>
<dbReference type="SUPFAM" id="SSF52172">
    <property type="entry name" value="CheY-like"/>
    <property type="match status" value="2"/>
</dbReference>
<feature type="domain" description="Response regulatory" evidence="19">
    <location>
        <begin position="790"/>
        <end position="907"/>
    </location>
</feature>
<accession>A0A0J1FVH8</accession>
<dbReference type="Gene3D" id="3.30.565.10">
    <property type="entry name" value="Histidine kinase-like ATPase, C-terminal domain"/>
    <property type="match status" value="1"/>
</dbReference>
<keyword evidence="17" id="KW-1133">Transmembrane helix</keyword>
<dbReference type="InterPro" id="IPR036097">
    <property type="entry name" value="HisK_dim/P_sf"/>
</dbReference>
<evidence type="ECO:0000259" key="18">
    <source>
        <dbReference type="PROSITE" id="PS50109"/>
    </source>
</evidence>
<dbReference type="InterPro" id="IPR004358">
    <property type="entry name" value="Sig_transdc_His_kin-like_C"/>
</dbReference>
<keyword evidence="12 17" id="KW-0472">Membrane</keyword>
<reference evidence="21 22" key="1">
    <citation type="submission" date="2015-06" db="EMBL/GenBank/DDBJ databases">
        <title>Draft genome of the moderately acidophilic sulfate reducer Candidatus Desulfosporosinus acididurans strain M1.</title>
        <authorList>
            <person name="Poehlein A."/>
            <person name="Petzsch P."/>
            <person name="Johnson B.D."/>
            <person name="Schloemann M."/>
            <person name="Daniel R."/>
            <person name="Muehling M."/>
        </authorList>
    </citation>
    <scope>NUCLEOTIDE SEQUENCE [LARGE SCALE GENOMIC DNA]</scope>
    <source>
        <strain evidence="21 22">M1</strain>
    </source>
</reference>
<dbReference type="CDD" id="cd06225">
    <property type="entry name" value="HAMP"/>
    <property type="match status" value="1"/>
</dbReference>
<dbReference type="Pfam" id="PF00512">
    <property type="entry name" value="HisKA"/>
    <property type="match status" value="1"/>
</dbReference>
<evidence type="ECO:0000256" key="8">
    <source>
        <dbReference type="ARBA" id="ARBA00022741"/>
    </source>
</evidence>
<dbReference type="GO" id="GO:0005524">
    <property type="term" value="F:ATP binding"/>
    <property type="evidence" value="ECO:0007669"/>
    <property type="project" value="UniProtKB-KW"/>
</dbReference>
<feature type="transmembrane region" description="Helical" evidence="17">
    <location>
        <begin position="300"/>
        <end position="323"/>
    </location>
</feature>
<dbReference type="STRING" id="476652.DEAC_c05240"/>
<comment type="caution">
    <text evidence="21">The sequence shown here is derived from an EMBL/GenBank/DDBJ whole genome shotgun (WGS) entry which is preliminary data.</text>
</comment>
<keyword evidence="17" id="KW-0812">Transmembrane</keyword>
<evidence type="ECO:0000313" key="21">
    <source>
        <dbReference type="EMBL" id="KLU67312.1"/>
    </source>
</evidence>
<dbReference type="PATRIC" id="fig|476652.3.peg.531"/>
<comment type="catalytic activity">
    <reaction evidence="1">
        <text>ATP + protein L-histidine = ADP + protein N-phospho-L-histidine.</text>
        <dbReference type="EC" id="2.7.13.3"/>
    </reaction>
</comment>
<dbReference type="InterPro" id="IPR003594">
    <property type="entry name" value="HATPase_dom"/>
</dbReference>
<dbReference type="InterPro" id="IPR011006">
    <property type="entry name" value="CheY-like_superfamily"/>
</dbReference>
<proteinExistence type="inferred from homology"/>
<comment type="function">
    <text evidence="14">May play the central regulatory role in sporulation. It may be an element of the effector pathway responsible for the activation of sporulation genes in response to nutritional stress. Spo0A may act in concert with spo0H (a sigma factor) to control the expression of some genes that are critical to the sporulation process.</text>
</comment>
<evidence type="ECO:0000256" key="1">
    <source>
        <dbReference type="ARBA" id="ARBA00000085"/>
    </source>
</evidence>
<dbReference type="GO" id="GO:0000155">
    <property type="term" value="F:phosphorelay sensor kinase activity"/>
    <property type="evidence" value="ECO:0007669"/>
    <property type="project" value="InterPro"/>
</dbReference>
<feature type="domain" description="HAMP" evidence="20">
    <location>
        <begin position="320"/>
        <end position="374"/>
    </location>
</feature>
<dbReference type="PANTHER" id="PTHR45339:SF1">
    <property type="entry name" value="HYBRID SIGNAL TRANSDUCTION HISTIDINE KINASE J"/>
    <property type="match status" value="1"/>
</dbReference>
<name>A0A0J1FVH8_9FIRM</name>
<feature type="domain" description="Response regulatory" evidence="19">
    <location>
        <begin position="641"/>
        <end position="762"/>
    </location>
</feature>
<dbReference type="AlphaFoldDB" id="A0A0J1FVH8"/>
<dbReference type="EC" id="2.7.13.3" evidence="4"/>
<dbReference type="InterPro" id="IPR003660">
    <property type="entry name" value="HAMP_dom"/>
</dbReference>
<evidence type="ECO:0000256" key="13">
    <source>
        <dbReference type="ARBA" id="ARBA00023306"/>
    </source>
</evidence>
<evidence type="ECO:0000259" key="19">
    <source>
        <dbReference type="PROSITE" id="PS50110"/>
    </source>
</evidence>
<dbReference type="Gene3D" id="6.10.340.10">
    <property type="match status" value="1"/>
</dbReference>
<dbReference type="InterPro" id="IPR001789">
    <property type="entry name" value="Sig_transdc_resp-reg_receiver"/>
</dbReference>
<evidence type="ECO:0000256" key="4">
    <source>
        <dbReference type="ARBA" id="ARBA00012438"/>
    </source>
</evidence>
<dbReference type="Proteomes" id="UP000036356">
    <property type="component" value="Unassembled WGS sequence"/>
</dbReference>
<dbReference type="SMART" id="SM00387">
    <property type="entry name" value="HATPase_c"/>
    <property type="match status" value="1"/>
</dbReference>
<dbReference type="InterPro" id="IPR003661">
    <property type="entry name" value="HisK_dim/P_dom"/>
</dbReference>
<evidence type="ECO:0000256" key="15">
    <source>
        <dbReference type="ARBA" id="ARBA00074306"/>
    </source>
</evidence>
<evidence type="ECO:0000256" key="3">
    <source>
        <dbReference type="ARBA" id="ARBA00006402"/>
    </source>
</evidence>
<dbReference type="SUPFAM" id="SSF47384">
    <property type="entry name" value="Homodimeric domain of signal transducing histidine kinase"/>
    <property type="match status" value="1"/>
</dbReference>
<dbReference type="PROSITE" id="PS50885">
    <property type="entry name" value="HAMP"/>
    <property type="match status" value="1"/>
</dbReference>
<dbReference type="SUPFAM" id="SSF55874">
    <property type="entry name" value="ATPase domain of HSP90 chaperone/DNA topoisomerase II/histidine kinase"/>
    <property type="match status" value="1"/>
</dbReference>
<dbReference type="SMART" id="SM00388">
    <property type="entry name" value="HisKA"/>
    <property type="match status" value="1"/>
</dbReference>
<evidence type="ECO:0000313" key="22">
    <source>
        <dbReference type="Proteomes" id="UP000036356"/>
    </source>
</evidence>
<evidence type="ECO:0000256" key="17">
    <source>
        <dbReference type="SAM" id="Phobius"/>
    </source>
</evidence>
<feature type="domain" description="Histidine kinase" evidence="18">
    <location>
        <begin position="399"/>
        <end position="620"/>
    </location>
</feature>